<dbReference type="Proteomes" id="UP000886752">
    <property type="component" value="Unassembled WGS sequence"/>
</dbReference>
<proteinExistence type="predicted"/>
<feature type="region of interest" description="Disordered" evidence="2">
    <location>
        <begin position="42"/>
        <end position="62"/>
    </location>
</feature>
<sequence>MSCQAAPSARPYRPLLPTLVLVVALSLAPVLPGQVQARDAEAGPAQTAGLQGQIPALTSPPGEIEDVVRQTMRQRYDSLQERLRPLSDQHTLEVFSSDMPGEAGEEGQAGPDDRMAEQTAEQMTGLAAGHGSGQGAATVRGVVENHLLNELVLRDGQPWAIHEDGHEHPLPPEVYAVHPVLGSDMFFLSAGHGDSEFMIPRGVYLFRKDGTQTGYIHLATVNPCIAAYLSPDRTLLAVDMGGPVNHNLLLYRWPDLASLDIRLRYYVPEGVLIGAQNRELERRAQLQAAEEEAKKEAEQGKKRKARKARTPAKPRYALRFDPLAWYNGHNLLYRILNTDTARPCGYEPCGVLSVRTYEPDRDNERVVCAGTELCDCALFDLTEQDHVPVAEVGMQCTSSISAWRTHDDKKTTLSLQMPLH</sequence>
<reference evidence="3" key="1">
    <citation type="journal article" date="2021" name="PeerJ">
        <title>Extensive microbial diversity within the chicken gut microbiome revealed by metagenomics and culture.</title>
        <authorList>
            <person name="Gilroy R."/>
            <person name="Ravi A."/>
            <person name="Getino M."/>
            <person name="Pursley I."/>
            <person name="Horton D.L."/>
            <person name="Alikhan N.F."/>
            <person name="Baker D."/>
            <person name="Gharbi K."/>
            <person name="Hall N."/>
            <person name="Watson M."/>
            <person name="Adriaenssens E.M."/>
            <person name="Foster-Nyarko E."/>
            <person name="Jarju S."/>
            <person name="Secka A."/>
            <person name="Antonio M."/>
            <person name="Oren A."/>
            <person name="Chaudhuri R.R."/>
            <person name="La Ragione R."/>
            <person name="Hildebrand F."/>
            <person name="Pallen M.J."/>
        </authorList>
    </citation>
    <scope>NUCLEOTIDE SEQUENCE</scope>
    <source>
        <strain evidence="3">ChiHecec2B26-446</strain>
    </source>
</reference>
<protein>
    <submittedName>
        <fullName evidence="3">Uncharacterized protein</fullName>
    </submittedName>
</protein>
<evidence type="ECO:0000313" key="3">
    <source>
        <dbReference type="EMBL" id="HIV99842.1"/>
    </source>
</evidence>
<accession>A0A9D1PV14</accession>
<name>A0A9D1PV14_9BACT</name>
<feature type="coiled-coil region" evidence="1">
    <location>
        <begin position="276"/>
        <end position="308"/>
    </location>
</feature>
<evidence type="ECO:0000256" key="2">
    <source>
        <dbReference type="SAM" id="MobiDB-lite"/>
    </source>
</evidence>
<gene>
    <name evidence="3" type="ORF">H9894_01425</name>
</gene>
<evidence type="ECO:0000313" key="4">
    <source>
        <dbReference type="Proteomes" id="UP000886752"/>
    </source>
</evidence>
<evidence type="ECO:0000256" key="1">
    <source>
        <dbReference type="SAM" id="Coils"/>
    </source>
</evidence>
<keyword evidence="1" id="KW-0175">Coiled coil</keyword>
<comment type="caution">
    <text evidence="3">The sequence shown here is derived from an EMBL/GenBank/DDBJ whole genome shotgun (WGS) entry which is preliminary data.</text>
</comment>
<reference evidence="3" key="2">
    <citation type="submission" date="2021-04" db="EMBL/GenBank/DDBJ databases">
        <authorList>
            <person name="Gilroy R."/>
        </authorList>
    </citation>
    <scope>NUCLEOTIDE SEQUENCE</scope>
    <source>
        <strain evidence="3">ChiHecec2B26-446</strain>
    </source>
</reference>
<organism evidence="3 4">
    <name type="scientific">Candidatus Desulfovibrio intestinipullorum</name>
    <dbReference type="NCBI Taxonomy" id="2838536"/>
    <lineage>
        <taxon>Bacteria</taxon>
        <taxon>Pseudomonadati</taxon>
        <taxon>Thermodesulfobacteriota</taxon>
        <taxon>Desulfovibrionia</taxon>
        <taxon>Desulfovibrionales</taxon>
        <taxon>Desulfovibrionaceae</taxon>
        <taxon>Desulfovibrio</taxon>
    </lineage>
</organism>
<dbReference type="EMBL" id="DXHV01000017">
    <property type="protein sequence ID" value="HIV99842.1"/>
    <property type="molecule type" value="Genomic_DNA"/>
</dbReference>
<dbReference type="AlphaFoldDB" id="A0A9D1PV14"/>